<gene>
    <name evidence="1" type="ORF">L227DRAFT_587823</name>
</gene>
<accession>A0A5C2S0N7</accession>
<sequence length="308" mass="33811">MYLSRIPPEILRAILAFALDHHPCPCDMLCVNKTFLELGQLVLHGQLHFRSINQLILFGKGRAPLVCPPRTVVIALAGGSADSEVFRHLMGALKRCQRSHATAGGRNALDGHTSNGNSETAKVTLDILALRLHSHSSKPHLGHIKQALSMVNPKTFIFRGPELEHNFSTAIDSMATHHVLWAMSTWTIVRHVTLTNLCFPSDELGLNTLFSHGAPLLPPLPTLHALYISQATLLPPTGIAAMIAGQDHEALECVHLVDAYRHSVWGNQIRLRDVEDAVLQLRTMGPKERVEALEHVRGVVICETTEGA</sequence>
<dbReference type="EMBL" id="ML122284">
    <property type="protein sequence ID" value="RPD56976.1"/>
    <property type="molecule type" value="Genomic_DNA"/>
</dbReference>
<dbReference type="Proteomes" id="UP000313359">
    <property type="component" value="Unassembled WGS sequence"/>
</dbReference>
<proteinExistence type="predicted"/>
<reference evidence="1" key="1">
    <citation type="journal article" date="2018" name="Genome Biol. Evol.">
        <title>Genomics and development of Lentinus tigrinus, a white-rot wood-decaying mushroom with dimorphic fruiting bodies.</title>
        <authorList>
            <person name="Wu B."/>
            <person name="Xu Z."/>
            <person name="Knudson A."/>
            <person name="Carlson A."/>
            <person name="Chen N."/>
            <person name="Kovaka S."/>
            <person name="LaButti K."/>
            <person name="Lipzen A."/>
            <person name="Pennachio C."/>
            <person name="Riley R."/>
            <person name="Schakwitz W."/>
            <person name="Umezawa K."/>
            <person name="Ohm R.A."/>
            <person name="Grigoriev I.V."/>
            <person name="Nagy L.G."/>
            <person name="Gibbons J."/>
            <person name="Hibbett D."/>
        </authorList>
    </citation>
    <scope>NUCLEOTIDE SEQUENCE [LARGE SCALE GENOMIC DNA]</scope>
    <source>
        <strain evidence="1">ALCF2SS1-6</strain>
    </source>
</reference>
<evidence type="ECO:0000313" key="2">
    <source>
        <dbReference type="Proteomes" id="UP000313359"/>
    </source>
</evidence>
<evidence type="ECO:0008006" key="3">
    <source>
        <dbReference type="Google" id="ProtNLM"/>
    </source>
</evidence>
<dbReference type="OrthoDB" id="2587912at2759"/>
<organism evidence="1 2">
    <name type="scientific">Lentinus tigrinus ALCF2SS1-6</name>
    <dbReference type="NCBI Taxonomy" id="1328759"/>
    <lineage>
        <taxon>Eukaryota</taxon>
        <taxon>Fungi</taxon>
        <taxon>Dikarya</taxon>
        <taxon>Basidiomycota</taxon>
        <taxon>Agaricomycotina</taxon>
        <taxon>Agaricomycetes</taxon>
        <taxon>Polyporales</taxon>
        <taxon>Polyporaceae</taxon>
        <taxon>Lentinus</taxon>
    </lineage>
</organism>
<keyword evidence="2" id="KW-1185">Reference proteome</keyword>
<name>A0A5C2S0N7_9APHY</name>
<evidence type="ECO:0000313" key="1">
    <source>
        <dbReference type="EMBL" id="RPD56976.1"/>
    </source>
</evidence>
<protein>
    <recommendedName>
        <fullName evidence="3">F-box domain-containing protein</fullName>
    </recommendedName>
</protein>
<dbReference type="AlphaFoldDB" id="A0A5C2S0N7"/>